<dbReference type="InterPro" id="IPR050396">
    <property type="entry name" value="Glycosyltr_51/Transpeptidase"/>
</dbReference>
<dbReference type="GO" id="GO:0005886">
    <property type="term" value="C:plasma membrane"/>
    <property type="evidence" value="ECO:0007669"/>
    <property type="project" value="UniProtKB-SubCell"/>
</dbReference>
<comment type="subcellular location">
    <subcellularLocation>
        <location evidence="2">Cell inner membrane</location>
        <topology evidence="2">Single-pass type II membrane protein</topology>
    </subcellularLocation>
</comment>
<evidence type="ECO:0000256" key="3">
    <source>
        <dbReference type="ARBA" id="ARBA00004752"/>
    </source>
</evidence>
<keyword evidence="21" id="KW-0046">Antibiotic resistance</keyword>
<keyword evidence="10" id="KW-0121">Carboxypeptidase</keyword>
<dbReference type="InterPro" id="IPR036950">
    <property type="entry name" value="PBP_transglycosylase"/>
</dbReference>
<dbReference type="AlphaFoldDB" id="A0A1H7R8Z4"/>
<feature type="domain" description="Penicillin-binding protein OB-like" evidence="31">
    <location>
        <begin position="320"/>
        <end position="430"/>
    </location>
</feature>
<name>A0A1H7R8Z4_9GAMM</name>
<dbReference type="InterPro" id="IPR012340">
    <property type="entry name" value="NA-bd_OB-fold"/>
</dbReference>
<evidence type="ECO:0000256" key="14">
    <source>
        <dbReference type="ARBA" id="ARBA00022692"/>
    </source>
</evidence>
<evidence type="ECO:0000256" key="6">
    <source>
        <dbReference type="ARBA" id="ARBA00012448"/>
    </source>
</evidence>
<dbReference type="Gene3D" id="1.10.3810.10">
    <property type="entry name" value="Biosynthetic peptidoglycan transglycosylase-like"/>
    <property type="match status" value="1"/>
</dbReference>
<dbReference type="Proteomes" id="UP000199256">
    <property type="component" value="Unassembled WGS sequence"/>
</dbReference>
<keyword evidence="13" id="KW-0808">Transferase</keyword>
<proteinExistence type="inferred from homology"/>
<dbReference type="Pfam" id="PF00912">
    <property type="entry name" value="Transgly"/>
    <property type="match status" value="1"/>
</dbReference>
<feature type="domain" description="Penicillin-binding protein transpeptidase" evidence="29">
    <location>
        <begin position="432"/>
        <end position="699"/>
    </location>
</feature>
<dbReference type="Pfam" id="PF00905">
    <property type="entry name" value="Transpeptidase"/>
    <property type="match status" value="1"/>
</dbReference>
<dbReference type="GO" id="GO:0008658">
    <property type="term" value="F:penicillin binding"/>
    <property type="evidence" value="ECO:0007669"/>
    <property type="project" value="InterPro"/>
</dbReference>
<dbReference type="GO" id="GO:0030288">
    <property type="term" value="C:outer membrane-bounded periplasmic space"/>
    <property type="evidence" value="ECO:0007669"/>
    <property type="project" value="TreeGrafter"/>
</dbReference>
<evidence type="ECO:0000256" key="19">
    <source>
        <dbReference type="ARBA" id="ARBA00022989"/>
    </source>
</evidence>
<dbReference type="SUPFAM" id="SSF53955">
    <property type="entry name" value="Lysozyme-like"/>
    <property type="match status" value="1"/>
</dbReference>
<dbReference type="InterPro" id="IPR012338">
    <property type="entry name" value="Beta-lactam/transpept-like"/>
</dbReference>
<comment type="catalytic activity">
    <reaction evidence="26">
        <text>[GlcNAc-(1-&gt;4)-Mur2Ac(oyl-L-Ala-gamma-D-Glu-L-Lys-D-Ala-D-Ala)](n)-di-trans,octa-cis-undecaprenyl diphosphate + beta-D-GlcNAc-(1-&gt;4)-Mur2Ac(oyl-L-Ala-gamma-D-Glu-L-Lys-D-Ala-D-Ala)-di-trans,octa-cis-undecaprenyl diphosphate = [GlcNAc-(1-&gt;4)-Mur2Ac(oyl-L-Ala-gamma-D-Glu-L-Lys-D-Ala-D-Ala)](n+1)-di-trans,octa-cis-undecaprenyl diphosphate + di-trans,octa-cis-undecaprenyl diphosphate + H(+)</text>
        <dbReference type="Rhea" id="RHEA:23708"/>
        <dbReference type="Rhea" id="RHEA-COMP:9602"/>
        <dbReference type="Rhea" id="RHEA-COMP:9603"/>
        <dbReference type="ChEBI" id="CHEBI:15378"/>
        <dbReference type="ChEBI" id="CHEBI:58405"/>
        <dbReference type="ChEBI" id="CHEBI:60033"/>
        <dbReference type="ChEBI" id="CHEBI:78435"/>
        <dbReference type="EC" id="2.4.99.28"/>
    </reaction>
</comment>
<evidence type="ECO:0000256" key="2">
    <source>
        <dbReference type="ARBA" id="ARBA00004249"/>
    </source>
</evidence>
<keyword evidence="12" id="KW-0328">Glycosyltransferase</keyword>
<comment type="pathway">
    <text evidence="3">Cell wall biogenesis; peptidoglycan biosynthesis.</text>
</comment>
<evidence type="ECO:0000256" key="26">
    <source>
        <dbReference type="ARBA" id="ARBA00049902"/>
    </source>
</evidence>
<keyword evidence="8" id="KW-1003">Cell membrane</keyword>
<evidence type="ECO:0000256" key="1">
    <source>
        <dbReference type="ARBA" id="ARBA00002624"/>
    </source>
</evidence>
<evidence type="ECO:0000256" key="9">
    <source>
        <dbReference type="ARBA" id="ARBA00022519"/>
    </source>
</evidence>
<evidence type="ECO:0000256" key="12">
    <source>
        <dbReference type="ARBA" id="ARBA00022676"/>
    </source>
</evidence>
<accession>A0A1H7R8Z4</accession>
<keyword evidence="33" id="KW-1185">Reference proteome</keyword>
<keyword evidence="17" id="KW-0735">Signal-anchor</keyword>
<dbReference type="GO" id="GO:0008955">
    <property type="term" value="F:peptidoglycan glycosyltransferase activity"/>
    <property type="evidence" value="ECO:0007669"/>
    <property type="project" value="UniProtKB-EC"/>
</dbReference>
<evidence type="ECO:0000256" key="17">
    <source>
        <dbReference type="ARBA" id="ARBA00022968"/>
    </source>
</evidence>
<dbReference type="FunFam" id="1.10.3810.10:FF:000003">
    <property type="entry name" value="Penicillin-binding protein 1a"/>
    <property type="match status" value="1"/>
</dbReference>
<feature type="domain" description="Glycosyl transferase family 51" evidence="30">
    <location>
        <begin position="59"/>
        <end position="234"/>
    </location>
</feature>
<feature type="region of interest" description="Disordered" evidence="28">
    <location>
        <begin position="787"/>
        <end position="812"/>
    </location>
</feature>
<dbReference type="GO" id="GO:0046677">
    <property type="term" value="P:response to antibiotic"/>
    <property type="evidence" value="ECO:0007669"/>
    <property type="project" value="UniProtKB-KW"/>
</dbReference>
<dbReference type="EC" id="3.4.16.4" evidence="6"/>
<evidence type="ECO:0000256" key="21">
    <source>
        <dbReference type="ARBA" id="ARBA00023251"/>
    </source>
</evidence>
<comment type="similarity">
    <text evidence="5">In the N-terminal section; belongs to the glycosyltransferase 51 family.</text>
</comment>
<evidence type="ECO:0000256" key="10">
    <source>
        <dbReference type="ARBA" id="ARBA00022645"/>
    </source>
</evidence>
<keyword evidence="23" id="KW-0961">Cell wall biogenesis/degradation</keyword>
<dbReference type="Gene3D" id="2.40.50.140">
    <property type="entry name" value="Nucleic acid-binding proteins"/>
    <property type="match status" value="1"/>
</dbReference>
<evidence type="ECO:0000256" key="18">
    <source>
        <dbReference type="ARBA" id="ARBA00022984"/>
    </source>
</evidence>
<comment type="function">
    <text evidence="1">Cell wall formation. Synthesis of cross-linked peptidoglycan from the lipid intermediates. The enzyme has a penicillin-insensitive transglycosylase N-terminal domain (formation of linear glycan strands) and a penicillin-sensitive transpeptidase C-terminal domain (cross-linking of the peptide subunits).</text>
</comment>
<comment type="similarity">
    <text evidence="4">In the C-terminal section; belongs to the transpeptidase family.</text>
</comment>
<dbReference type="STRING" id="1396821.SAMN05444515_12128"/>
<dbReference type="UniPathway" id="UPA00219"/>
<evidence type="ECO:0000256" key="13">
    <source>
        <dbReference type="ARBA" id="ARBA00022679"/>
    </source>
</evidence>
<dbReference type="InterPro" id="IPR001460">
    <property type="entry name" value="PCN-bd_Tpept"/>
</dbReference>
<dbReference type="PANTHER" id="PTHR32282">
    <property type="entry name" value="BINDING PROTEIN TRANSPEPTIDASE, PUTATIVE-RELATED"/>
    <property type="match status" value="1"/>
</dbReference>
<dbReference type="InterPro" id="IPR001264">
    <property type="entry name" value="Glyco_trans_51"/>
</dbReference>
<dbReference type="GO" id="GO:0009002">
    <property type="term" value="F:serine-type D-Ala-D-Ala carboxypeptidase activity"/>
    <property type="evidence" value="ECO:0007669"/>
    <property type="project" value="UniProtKB-EC"/>
</dbReference>
<evidence type="ECO:0000313" key="33">
    <source>
        <dbReference type="Proteomes" id="UP000199256"/>
    </source>
</evidence>
<evidence type="ECO:0000256" key="28">
    <source>
        <dbReference type="SAM" id="MobiDB-lite"/>
    </source>
</evidence>
<evidence type="ECO:0000256" key="24">
    <source>
        <dbReference type="ARBA" id="ARBA00034000"/>
    </source>
</evidence>
<dbReference type="SUPFAM" id="SSF56601">
    <property type="entry name" value="beta-lactamase/transpeptidase-like"/>
    <property type="match status" value="1"/>
</dbReference>
<evidence type="ECO:0000313" key="32">
    <source>
        <dbReference type="EMBL" id="SEL56726.1"/>
    </source>
</evidence>
<evidence type="ECO:0000256" key="8">
    <source>
        <dbReference type="ARBA" id="ARBA00022475"/>
    </source>
</evidence>
<dbReference type="OrthoDB" id="9766909at2"/>
<evidence type="ECO:0000256" key="27">
    <source>
        <dbReference type="ARBA" id="ARBA00060592"/>
    </source>
</evidence>
<keyword evidence="14" id="KW-0812">Transmembrane</keyword>
<evidence type="ECO:0000259" key="30">
    <source>
        <dbReference type="Pfam" id="PF00912"/>
    </source>
</evidence>
<keyword evidence="9" id="KW-0997">Cell inner membrane</keyword>
<keyword evidence="19" id="KW-1133">Transmembrane helix</keyword>
<reference evidence="33" key="1">
    <citation type="submission" date="2016-10" db="EMBL/GenBank/DDBJ databases">
        <authorList>
            <person name="Varghese N."/>
            <person name="Submissions S."/>
        </authorList>
    </citation>
    <scope>NUCLEOTIDE SEQUENCE [LARGE SCALE GENOMIC DNA]</scope>
    <source>
        <strain evidence="33">DSM 241</strain>
    </source>
</reference>
<dbReference type="Pfam" id="PF17092">
    <property type="entry name" value="PCB_OB"/>
    <property type="match status" value="1"/>
</dbReference>
<keyword evidence="16" id="KW-0133">Cell shape</keyword>
<dbReference type="InterPro" id="IPR023346">
    <property type="entry name" value="Lysozyme-like_dom_sf"/>
</dbReference>
<evidence type="ECO:0000256" key="15">
    <source>
        <dbReference type="ARBA" id="ARBA00022801"/>
    </source>
</evidence>
<evidence type="ECO:0000256" key="4">
    <source>
        <dbReference type="ARBA" id="ARBA00007090"/>
    </source>
</evidence>
<evidence type="ECO:0000256" key="5">
    <source>
        <dbReference type="ARBA" id="ARBA00007739"/>
    </source>
</evidence>
<evidence type="ECO:0000259" key="31">
    <source>
        <dbReference type="Pfam" id="PF17092"/>
    </source>
</evidence>
<dbReference type="PANTHER" id="PTHR32282:SF27">
    <property type="entry name" value="PENICILLIN-BINDING PROTEIN 1A"/>
    <property type="match status" value="1"/>
</dbReference>
<dbReference type="GO" id="GO:0071555">
    <property type="term" value="P:cell wall organization"/>
    <property type="evidence" value="ECO:0007669"/>
    <property type="project" value="UniProtKB-KW"/>
</dbReference>
<gene>
    <name evidence="32" type="ORF">SAMN05444515_12128</name>
</gene>
<keyword evidence="15" id="KW-0378">Hydrolase</keyword>
<keyword evidence="20" id="KW-0472">Membrane</keyword>
<sequence length="812" mass="88955">MKFFLVSLRVLVSAALAALTLGVVAVVGAYLYVAPQMPEVDTLREVHLQVPLRVFTRDGELMAEYGEQRREPVTVEEVPELMRLAFLAAEDERFEVHPGVDVVGLTRAAVNLVTTGEKTQGGSTITMQVARNFFLERDKTYTRKITEIFLAMRIERELSKDEILQLYLNKIYLGQRAYGVGAAAHVYYGVGLDGLTLPQIAMIAGLPQAPSAANPISNPRRAMARRNYVLGRMHELGFISSEDYEAAREAPITALLHSAEVEVSAGHVAEMVRMEMVARYGESAYTEGYRVYTTVDRAMQEQANLALRQGLMAYDQRHGYRGPEAQVDLDDHADEAARDRLLAGHPRAGGGLWAGLVTEVSDQAATVYMGQGEAIELDLAAMEWARPYRDASRVGNPPQRVSDVVSPGDVIRVMRGDEGGGWVLAQVPAVEGSIVALDPEDGAVRALVGGYDFYRSNFNRVMRAERQPGSAFKPFIYSAGLAHGFSPASIFNDAPVVVEDLSLEGDWRPRNYSGRFYGPTRLREALAHSRNLVSIRLLDEVGVEPTLAFIERFGFDRSRHPSGLSLALGSGSVTPLELTRGYAVFANGGYRVDPWFLDRIEGPYGEVVYRTVPRRVCSPPCQVPAHPDGDLVAVEGAALDGSAPDAPRFVPAERTLPATNAYQMVSMLQEVIASGTGRRAKALGRDDLAGKTGTTNDLRDAWFSGFNGDLVASVWVGFDDYSTLGRRETGGSLALPVWVDFMGKALEGRPERLPKEPRGMVTVRIDAETGKRVTHRTQQAIFETFTQDQLPDLGADERSGPSRGDVTPDQIF</sequence>
<comment type="pathway">
    <text evidence="27">Glycan biosynthesis.</text>
</comment>
<protein>
    <recommendedName>
        <fullName evidence="7">Penicillin-binding protein 1A</fullName>
        <ecNumber evidence="25">2.4.99.28</ecNumber>
        <ecNumber evidence="6">3.4.16.4</ecNumber>
    </recommendedName>
</protein>
<dbReference type="EMBL" id="FOAA01000021">
    <property type="protein sequence ID" value="SEL56726.1"/>
    <property type="molecule type" value="Genomic_DNA"/>
</dbReference>
<evidence type="ECO:0000256" key="16">
    <source>
        <dbReference type="ARBA" id="ARBA00022960"/>
    </source>
</evidence>
<dbReference type="GO" id="GO:0006508">
    <property type="term" value="P:proteolysis"/>
    <property type="evidence" value="ECO:0007669"/>
    <property type="project" value="UniProtKB-KW"/>
</dbReference>
<dbReference type="GO" id="GO:0009252">
    <property type="term" value="P:peptidoglycan biosynthetic process"/>
    <property type="evidence" value="ECO:0007669"/>
    <property type="project" value="UniProtKB-UniPathway"/>
</dbReference>
<evidence type="ECO:0000256" key="23">
    <source>
        <dbReference type="ARBA" id="ARBA00023316"/>
    </source>
</evidence>
<keyword evidence="22" id="KW-0511">Multifunctional enzyme</keyword>
<dbReference type="NCBIfam" id="TIGR02074">
    <property type="entry name" value="PBP_1a_fam"/>
    <property type="match status" value="1"/>
</dbReference>
<evidence type="ECO:0000256" key="22">
    <source>
        <dbReference type="ARBA" id="ARBA00023268"/>
    </source>
</evidence>
<dbReference type="Gene3D" id="3.40.710.10">
    <property type="entry name" value="DD-peptidase/beta-lactamase superfamily"/>
    <property type="match status" value="2"/>
</dbReference>
<evidence type="ECO:0000256" key="20">
    <source>
        <dbReference type="ARBA" id="ARBA00023136"/>
    </source>
</evidence>
<keyword evidence="11" id="KW-0645">Protease</keyword>
<dbReference type="InterPro" id="IPR031376">
    <property type="entry name" value="PCB_OB"/>
</dbReference>
<organism evidence="32 33">
    <name type="scientific">Ectothiorhodospira marina</name>
    <dbReference type="NCBI Taxonomy" id="1396821"/>
    <lineage>
        <taxon>Bacteria</taxon>
        <taxon>Pseudomonadati</taxon>
        <taxon>Pseudomonadota</taxon>
        <taxon>Gammaproteobacteria</taxon>
        <taxon>Chromatiales</taxon>
        <taxon>Ectothiorhodospiraceae</taxon>
        <taxon>Ectothiorhodospira</taxon>
    </lineage>
</organism>
<evidence type="ECO:0000256" key="25">
    <source>
        <dbReference type="ARBA" id="ARBA00044770"/>
    </source>
</evidence>
<comment type="catalytic activity">
    <reaction evidence="24">
        <text>Preferential cleavage: (Ac)2-L-Lys-D-Ala-|-D-Ala. Also transpeptidation of peptidyl-alanyl moieties that are N-acyl substituents of D-alanine.</text>
        <dbReference type="EC" id="3.4.16.4"/>
    </reaction>
</comment>
<evidence type="ECO:0000256" key="7">
    <source>
        <dbReference type="ARBA" id="ARBA00018638"/>
    </source>
</evidence>
<dbReference type="GO" id="GO:0008360">
    <property type="term" value="P:regulation of cell shape"/>
    <property type="evidence" value="ECO:0007669"/>
    <property type="project" value="UniProtKB-KW"/>
</dbReference>
<dbReference type="RefSeq" id="WP_090255494.1">
    <property type="nucleotide sequence ID" value="NZ_FOAA01000021.1"/>
</dbReference>
<evidence type="ECO:0000259" key="29">
    <source>
        <dbReference type="Pfam" id="PF00905"/>
    </source>
</evidence>
<keyword evidence="18" id="KW-0573">Peptidoglycan synthesis</keyword>
<evidence type="ECO:0000256" key="11">
    <source>
        <dbReference type="ARBA" id="ARBA00022670"/>
    </source>
</evidence>
<dbReference type="EC" id="2.4.99.28" evidence="25"/>